<dbReference type="InterPro" id="IPR011777">
    <property type="entry name" value="Geranylgeranyl_Rdtase_fam"/>
</dbReference>
<evidence type="ECO:0000256" key="2">
    <source>
        <dbReference type="ARBA" id="ARBA00022630"/>
    </source>
</evidence>
<organism evidence="9 10">
    <name type="scientific">candidate division WOR-3 bacterium RBG_13_43_14</name>
    <dbReference type="NCBI Taxonomy" id="1802590"/>
    <lineage>
        <taxon>Bacteria</taxon>
        <taxon>Bacteria division WOR-3</taxon>
    </lineage>
</organism>
<dbReference type="EMBL" id="MEUM01000018">
    <property type="protein sequence ID" value="OGC43499.1"/>
    <property type="molecule type" value="Genomic_DNA"/>
</dbReference>
<dbReference type="SUPFAM" id="SSF51905">
    <property type="entry name" value="FAD/NAD(P)-binding domain"/>
    <property type="match status" value="1"/>
</dbReference>
<dbReference type="PANTHER" id="PTHR42685:SF18">
    <property type="entry name" value="DIGERANYLGERANYLGLYCEROPHOSPHOLIPID REDUCTASE"/>
    <property type="match status" value="1"/>
</dbReference>
<proteinExistence type="predicted"/>
<dbReference type="Pfam" id="PF22578">
    <property type="entry name" value="GGR_cat"/>
    <property type="match status" value="1"/>
</dbReference>
<dbReference type="AlphaFoldDB" id="A0A1F4UEZ2"/>
<name>A0A1F4UEZ2_UNCW3</name>
<evidence type="ECO:0000256" key="5">
    <source>
        <dbReference type="ARBA" id="ARBA00023209"/>
    </source>
</evidence>
<dbReference type="PRINTS" id="PR00420">
    <property type="entry name" value="RNGMNOXGNASE"/>
</dbReference>
<dbReference type="GO" id="GO:0008654">
    <property type="term" value="P:phospholipid biosynthetic process"/>
    <property type="evidence" value="ECO:0007669"/>
    <property type="project" value="UniProtKB-KW"/>
</dbReference>
<evidence type="ECO:0008006" key="11">
    <source>
        <dbReference type="Google" id="ProtNLM"/>
    </source>
</evidence>
<dbReference type="InterPro" id="IPR050407">
    <property type="entry name" value="Geranylgeranyl_reductase"/>
</dbReference>
<evidence type="ECO:0000259" key="8">
    <source>
        <dbReference type="Pfam" id="PF22578"/>
    </source>
</evidence>
<keyword evidence="4" id="KW-0443">Lipid metabolism</keyword>
<dbReference type="InterPro" id="IPR054715">
    <property type="entry name" value="GGR_cat"/>
</dbReference>
<evidence type="ECO:0000313" key="9">
    <source>
        <dbReference type="EMBL" id="OGC43499.1"/>
    </source>
</evidence>
<feature type="domain" description="FAD/NAD(P)-binding" evidence="7">
    <location>
        <begin position="5"/>
        <end position="153"/>
    </location>
</feature>
<evidence type="ECO:0000259" key="7">
    <source>
        <dbReference type="Pfam" id="PF07992"/>
    </source>
</evidence>
<evidence type="ECO:0000256" key="4">
    <source>
        <dbReference type="ARBA" id="ARBA00023098"/>
    </source>
</evidence>
<dbReference type="NCBIfam" id="TIGR02032">
    <property type="entry name" value="GG-red-SF"/>
    <property type="match status" value="1"/>
</dbReference>
<reference evidence="9 10" key="1">
    <citation type="journal article" date="2016" name="Nat. Commun.">
        <title>Thousands of microbial genomes shed light on interconnected biogeochemical processes in an aquifer system.</title>
        <authorList>
            <person name="Anantharaman K."/>
            <person name="Brown C.T."/>
            <person name="Hug L.A."/>
            <person name="Sharon I."/>
            <person name="Castelle C.J."/>
            <person name="Probst A.J."/>
            <person name="Thomas B.C."/>
            <person name="Singh A."/>
            <person name="Wilkins M.J."/>
            <person name="Karaoz U."/>
            <person name="Brodie E.L."/>
            <person name="Williams K.H."/>
            <person name="Hubbard S.S."/>
            <person name="Banfield J.F."/>
        </authorList>
    </citation>
    <scope>NUCLEOTIDE SEQUENCE [LARGE SCALE GENOMIC DNA]</scope>
</reference>
<evidence type="ECO:0000313" key="10">
    <source>
        <dbReference type="Proteomes" id="UP000177025"/>
    </source>
</evidence>
<comment type="caution">
    <text evidence="9">The sequence shown here is derived from an EMBL/GenBank/DDBJ whole genome shotgun (WGS) entry which is preliminary data.</text>
</comment>
<dbReference type="Gene3D" id="3.30.9.10">
    <property type="entry name" value="D-Amino Acid Oxidase, subunit A, domain 2"/>
    <property type="match status" value="1"/>
</dbReference>
<dbReference type="InterPro" id="IPR036188">
    <property type="entry name" value="FAD/NAD-bd_sf"/>
</dbReference>
<keyword evidence="6" id="KW-1208">Phospholipid metabolism</keyword>
<feature type="domain" description="Digeranylgeranylglycerophospholipid reductase catalytic" evidence="8">
    <location>
        <begin position="168"/>
        <end position="250"/>
    </location>
</feature>
<keyword evidence="2" id="KW-0285">Flavoprotein</keyword>
<dbReference type="PANTHER" id="PTHR42685">
    <property type="entry name" value="GERANYLGERANYL DIPHOSPHATE REDUCTASE"/>
    <property type="match status" value="1"/>
</dbReference>
<accession>A0A1F4UEZ2</accession>
<protein>
    <recommendedName>
        <fullName evidence="11">FAD-binding domain-containing protein</fullName>
    </recommendedName>
</protein>
<keyword evidence="3" id="KW-0560">Oxidoreductase</keyword>
<dbReference type="GO" id="GO:0016628">
    <property type="term" value="F:oxidoreductase activity, acting on the CH-CH group of donors, NAD or NADP as acceptor"/>
    <property type="evidence" value="ECO:0007669"/>
    <property type="project" value="InterPro"/>
</dbReference>
<gene>
    <name evidence="9" type="ORF">A2Y85_04280</name>
</gene>
<evidence type="ECO:0000256" key="1">
    <source>
        <dbReference type="ARBA" id="ARBA00022516"/>
    </source>
</evidence>
<evidence type="ECO:0000256" key="6">
    <source>
        <dbReference type="ARBA" id="ARBA00023264"/>
    </source>
</evidence>
<dbReference type="Gene3D" id="3.50.50.60">
    <property type="entry name" value="FAD/NAD(P)-binding domain"/>
    <property type="match status" value="1"/>
</dbReference>
<keyword evidence="1" id="KW-0444">Lipid biosynthesis</keyword>
<sequence>MSESFDTIIVGAGPAGSAAALTLAEEGLSVLLIEEHDKIGVPVACAEGISRSTIRDYLEIKPEWISRPLKGSIIRGPDDQEFKIEYPGCGWILNRKVFDAALAGIAQTKGAVVKTSTKAIGIDGNWVLVRETGKEKKYGFRYIVAADGIASRVGTWFGIDTRLSMYEIEVCAEYYMENIKVDPDYTALIVGENYAPGGYAWIFPKSMNSANVGLGISPRKTRQRAKDFLDRWSKKEFPDGKIVQRIFGGVPAKILKRYCGRNFFLVGDAARLADPLTGAGIANGIKSGILAARSIIAATRGKKITYEQDIKSLIINEIRSHFRVRDKYLHLTDREFLEIFRIAKEFFHGKTVTNINIQEIVRHILYASPMIFRIYTLIKLRQIFGNKKRRLN</sequence>
<dbReference type="Pfam" id="PF07992">
    <property type="entry name" value="Pyr_redox_2"/>
    <property type="match status" value="1"/>
</dbReference>
<dbReference type="Proteomes" id="UP000177025">
    <property type="component" value="Unassembled WGS sequence"/>
</dbReference>
<evidence type="ECO:0000256" key="3">
    <source>
        <dbReference type="ARBA" id="ARBA00023002"/>
    </source>
</evidence>
<dbReference type="InterPro" id="IPR023753">
    <property type="entry name" value="FAD/NAD-binding_dom"/>
</dbReference>
<keyword evidence="5" id="KW-0594">Phospholipid biosynthesis</keyword>